<dbReference type="InterPro" id="IPR027417">
    <property type="entry name" value="P-loop_NTPase"/>
</dbReference>
<dbReference type="InterPro" id="IPR039421">
    <property type="entry name" value="Type_1_exporter"/>
</dbReference>
<dbReference type="SUPFAM" id="SSF90123">
    <property type="entry name" value="ABC transporter transmembrane region"/>
    <property type="match status" value="1"/>
</dbReference>
<evidence type="ECO:0000256" key="2">
    <source>
        <dbReference type="ARBA" id="ARBA00022448"/>
    </source>
</evidence>
<keyword evidence="7 9" id="KW-1133">Transmembrane helix</keyword>
<keyword evidence="8 9" id="KW-0472">Membrane</keyword>
<dbReference type="PANTHER" id="PTHR43394:SF1">
    <property type="entry name" value="ATP-BINDING CASSETTE SUB-FAMILY B MEMBER 10, MITOCHONDRIAL"/>
    <property type="match status" value="1"/>
</dbReference>
<dbReference type="InterPro" id="IPR011527">
    <property type="entry name" value="ABC1_TM_dom"/>
</dbReference>
<dbReference type="SMART" id="SM00382">
    <property type="entry name" value="AAA"/>
    <property type="match status" value="1"/>
</dbReference>
<dbReference type="SUPFAM" id="SSF52540">
    <property type="entry name" value="P-loop containing nucleoside triphosphate hydrolases"/>
    <property type="match status" value="1"/>
</dbReference>
<evidence type="ECO:0000256" key="5">
    <source>
        <dbReference type="ARBA" id="ARBA00022741"/>
    </source>
</evidence>
<dbReference type="GO" id="GO:0005886">
    <property type="term" value="C:plasma membrane"/>
    <property type="evidence" value="ECO:0007669"/>
    <property type="project" value="UniProtKB-SubCell"/>
</dbReference>
<feature type="transmembrane region" description="Helical" evidence="9">
    <location>
        <begin position="276"/>
        <end position="299"/>
    </location>
</feature>
<keyword evidence="2" id="KW-0813">Transport</keyword>
<feature type="transmembrane region" description="Helical" evidence="9">
    <location>
        <begin position="52"/>
        <end position="73"/>
    </location>
</feature>
<dbReference type="FunFam" id="3.40.50.300:FF:000221">
    <property type="entry name" value="Multidrug ABC transporter ATP-binding protein"/>
    <property type="match status" value="1"/>
</dbReference>
<evidence type="ECO:0000256" key="9">
    <source>
        <dbReference type="SAM" id="Phobius"/>
    </source>
</evidence>
<dbReference type="InterPro" id="IPR003593">
    <property type="entry name" value="AAA+_ATPase"/>
</dbReference>
<evidence type="ECO:0000256" key="7">
    <source>
        <dbReference type="ARBA" id="ARBA00022989"/>
    </source>
</evidence>
<dbReference type="GO" id="GO:0015421">
    <property type="term" value="F:ABC-type oligopeptide transporter activity"/>
    <property type="evidence" value="ECO:0007669"/>
    <property type="project" value="TreeGrafter"/>
</dbReference>
<dbReference type="GO" id="GO:0016887">
    <property type="term" value="F:ATP hydrolysis activity"/>
    <property type="evidence" value="ECO:0007669"/>
    <property type="project" value="InterPro"/>
</dbReference>
<evidence type="ECO:0000313" key="12">
    <source>
        <dbReference type="EMBL" id="HIU46933.1"/>
    </source>
</evidence>
<evidence type="ECO:0000259" key="10">
    <source>
        <dbReference type="PROSITE" id="PS50893"/>
    </source>
</evidence>
<reference evidence="12" key="2">
    <citation type="journal article" date="2021" name="PeerJ">
        <title>Extensive microbial diversity within the chicken gut microbiome revealed by metagenomics and culture.</title>
        <authorList>
            <person name="Gilroy R."/>
            <person name="Ravi A."/>
            <person name="Getino M."/>
            <person name="Pursley I."/>
            <person name="Horton D.L."/>
            <person name="Alikhan N.F."/>
            <person name="Baker D."/>
            <person name="Gharbi K."/>
            <person name="Hall N."/>
            <person name="Watson M."/>
            <person name="Adriaenssens E.M."/>
            <person name="Foster-Nyarko E."/>
            <person name="Jarju S."/>
            <person name="Secka A."/>
            <person name="Antonio M."/>
            <person name="Oren A."/>
            <person name="Chaudhuri R.R."/>
            <person name="La Ragione R."/>
            <person name="Hildebrand F."/>
            <person name="Pallen M.J."/>
        </authorList>
    </citation>
    <scope>NUCLEOTIDE SEQUENCE</scope>
    <source>
        <strain evidence="12">ChiSxjej2B14-8506</strain>
    </source>
</reference>
<sequence>MRRLIRYIGEYKKYALLTPLVMMGEVLMEILIPMVMATMIDDGILGEGGVSYTIWMGLLMISMALISLCFGAMGSRFGAKAGMGFARNVRHAVFEKVQSFSFANVDKFSTASLVTRLTTDINNVQMAFMMLTRMAFRAPTMMIGALILAISLNARLALVFLVAIPVLALGLGYIMSHAHPRFKVMLEKYDSLNSDVQENLIAIRVVKAFVREKYESDKFDGNADAVRKAQYRAEKLVQLNQPLMQISMYGCIVAVLWFGGQMVIGNTFEIGALSSFISYISQILMSLMMLSMILMMTIISRASITRINEVLDEVPSISDANADKSIKVEDGSIVFKNVSFSYGKNQQRPTVSDINLTIPSGTHVGIIGGTGSAKSTLVQLIPRLYDVTEGEVIVGGHNVKDYPLPVLRDDVAMVLQKNVLFSGTIADNIRWGKEDATQEEIEAACRSAQAHDFITSFPDGYNTELGQGGVNVSGGQKQRLCIARALIKKPKIVIMDDSTSAVDTATDARLREAIHRELSDVTSIIIAQRITSIADCDMIIVLDDGRISDVGTHSELMERSEIYREVYQSQQKGVA</sequence>
<evidence type="ECO:0000256" key="6">
    <source>
        <dbReference type="ARBA" id="ARBA00022840"/>
    </source>
</evidence>
<keyword evidence="6 12" id="KW-0067">ATP-binding</keyword>
<dbReference type="PROSITE" id="PS00211">
    <property type="entry name" value="ABC_TRANSPORTER_1"/>
    <property type="match status" value="1"/>
</dbReference>
<evidence type="ECO:0000256" key="1">
    <source>
        <dbReference type="ARBA" id="ARBA00004651"/>
    </source>
</evidence>
<dbReference type="GO" id="GO:0005524">
    <property type="term" value="F:ATP binding"/>
    <property type="evidence" value="ECO:0007669"/>
    <property type="project" value="UniProtKB-KW"/>
</dbReference>
<dbReference type="Proteomes" id="UP000824123">
    <property type="component" value="Unassembled WGS sequence"/>
</dbReference>
<dbReference type="CDD" id="cd18548">
    <property type="entry name" value="ABC_6TM_Tm287_like"/>
    <property type="match status" value="1"/>
</dbReference>
<dbReference type="EMBL" id="DVNK01000039">
    <property type="protein sequence ID" value="HIU46933.1"/>
    <property type="molecule type" value="Genomic_DNA"/>
</dbReference>
<dbReference type="Gene3D" id="1.20.1560.10">
    <property type="entry name" value="ABC transporter type 1, transmembrane domain"/>
    <property type="match status" value="1"/>
</dbReference>
<accession>A0A9D1LRY9</accession>
<feature type="transmembrane region" description="Helical" evidence="9">
    <location>
        <begin position="246"/>
        <end position="264"/>
    </location>
</feature>
<feature type="transmembrane region" description="Helical" evidence="9">
    <location>
        <begin position="158"/>
        <end position="176"/>
    </location>
</feature>
<dbReference type="InterPro" id="IPR036640">
    <property type="entry name" value="ABC1_TM_sf"/>
</dbReference>
<evidence type="ECO:0000256" key="3">
    <source>
        <dbReference type="ARBA" id="ARBA00022475"/>
    </source>
</evidence>
<dbReference type="InterPro" id="IPR003439">
    <property type="entry name" value="ABC_transporter-like_ATP-bd"/>
</dbReference>
<evidence type="ECO:0000259" key="11">
    <source>
        <dbReference type="PROSITE" id="PS50929"/>
    </source>
</evidence>
<dbReference type="AlphaFoldDB" id="A0A9D1LRY9"/>
<reference evidence="12" key="1">
    <citation type="submission" date="2020-10" db="EMBL/GenBank/DDBJ databases">
        <authorList>
            <person name="Gilroy R."/>
        </authorList>
    </citation>
    <scope>NUCLEOTIDE SEQUENCE</scope>
    <source>
        <strain evidence="12">ChiSxjej2B14-8506</strain>
    </source>
</reference>
<keyword evidence="4 9" id="KW-0812">Transmembrane</keyword>
<keyword evidence="3" id="KW-1003">Cell membrane</keyword>
<comment type="caution">
    <text evidence="12">The sequence shown here is derived from an EMBL/GenBank/DDBJ whole genome shotgun (WGS) entry which is preliminary data.</text>
</comment>
<comment type="subcellular location">
    <subcellularLocation>
        <location evidence="1">Cell membrane</location>
        <topology evidence="1">Multi-pass membrane protein</topology>
    </subcellularLocation>
</comment>
<protein>
    <submittedName>
        <fullName evidence="12">ABC transporter ATP-binding protein</fullName>
    </submittedName>
</protein>
<evidence type="ECO:0000256" key="8">
    <source>
        <dbReference type="ARBA" id="ARBA00023136"/>
    </source>
</evidence>
<dbReference type="InterPro" id="IPR017871">
    <property type="entry name" value="ABC_transporter-like_CS"/>
</dbReference>
<evidence type="ECO:0000256" key="4">
    <source>
        <dbReference type="ARBA" id="ARBA00022692"/>
    </source>
</evidence>
<feature type="transmembrane region" description="Helical" evidence="9">
    <location>
        <begin position="134"/>
        <end position="152"/>
    </location>
</feature>
<organism evidence="12 13">
    <name type="scientific">Candidatus Fimadaptatus faecigallinarum</name>
    <dbReference type="NCBI Taxonomy" id="2840814"/>
    <lineage>
        <taxon>Bacteria</taxon>
        <taxon>Bacillati</taxon>
        <taxon>Bacillota</taxon>
        <taxon>Clostridia</taxon>
        <taxon>Eubacteriales</taxon>
        <taxon>Candidatus Fimadaptatus</taxon>
    </lineage>
</organism>
<name>A0A9D1LRY9_9FIRM</name>
<dbReference type="PROSITE" id="PS50929">
    <property type="entry name" value="ABC_TM1F"/>
    <property type="match status" value="1"/>
</dbReference>
<feature type="domain" description="ABC transmembrane type-1" evidence="11">
    <location>
        <begin position="16"/>
        <end position="296"/>
    </location>
</feature>
<keyword evidence="5" id="KW-0547">Nucleotide-binding</keyword>
<proteinExistence type="predicted"/>
<dbReference type="Pfam" id="PF00005">
    <property type="entry name" value="ABC_tran"/>
    <property type="match status" value="1"/>
</dbReference>
<feature type="domain" description="ABC transporter" evidence="10">
    <location>
        <begin position="333"/>
        <end position="569"/>
    </location>
</feature>
<dbReference type="PANTHER" id="PTHR43394">
    <property type="entry name" value="ATP-DEPENDENT PERMEASE MDL1, MITOCHONDRIAL"/>
    <property type="match status" value="1"/>
</dbReference>
<dbReference type="Pfam" id="PF00664">
    <property type="entry name" value="ABC_membrane"/>
    <property type="match status" value="1"/>
</dbReference>
<dbReference type="PROSITE" id="PS50893">
    <property type="entry name" value="ABC_TRANSPORTER_2"/>
    <property type="match status" value="1"/>
</dbReference>
<gene>
    <name evidence="12" type="ORF">IAC59_06710</name>
</gene>
<dbReference type="Gene3D" id="3.40.50.300">
    <property type="entry name" value="P-loop containing nucleotide triphosphate hydrolases"/>
    <property type="match status" value="1"/>
</dbReference>
<feature type="transmembrane region" description="Helical" evidence="9">
    <location>
        <begin position="20"/>
        <end position="40"/>
    </location>
</feature>
<evidence type="ECO:0000313" key="13">
    <source>
        <dbReference type="Proteomes" id="UP000824123"/>
    </source>
</evidence>